<reference evidence="1" key="1">
    <citation type="submission" date="2020-08" db="EMBL/GenBank/DDBJ databases">
        <title>Multicomponent nature underlies the extraordinary mechanical properties of spider dragline silk.</title>
        <authorList>
            <person name="Kono N."/>
            <person name="Nakamura H."/>
            <person name="Mori M."/>
            <person name="Yoshida Y."/>
            <person name="Ohtoshi R."/>
            <person name="Malay A.D."/>
            <person name="Moran D.A.P."/>
            <person name="Tomita M."/>
            <person name="Numata K."/>
            <person name="Arakawa K."/>
        </authorList>
    </citation>
    <scope>NUCLEOTIDE SEQUENCE</scope>
</reference>
<evidence type="ECO:0000313" key="2">
    <source>
        <dbReference type="Proteomes" id="UP000887159"/>
    </source>
</evidence>
<evidence type="ECO:0000313" key="1">
    <source>
        <dbReference type="EMBL" id="GFY07241.1"/>
    </source>
</evidence>
<protein>
    <submittedName>
        <fullName evidence="1">Uncharacterized protein</fullName>
    </submittedName>
</protein>
<dbReference type="AlphaFoldDB" id="A0A8X6S673"/>
<gene>
    <name evidence="1" type="ORF">TNCV_1585961</name>
</gene>
<dbReference type="EMBL" id="BMAU01021271">
    <property type="protein sequence ID" value="GFY07241.1"/>
    <property type="molecule type" value="Genomic_DNA"/>
</dbReference>
<proteinExistence type="predicted"/>
<name>A0A8X6S673_TRICX</name>
<organism evidence="1 2">
    <name type="scientific">Trichonephila clavipes</name>
    <name type="common">Golden silk orbweaver</name>
    <name type="synonym">Nephila clavipes</name>
    <dbReference type="NCBI Taxonomy" id="2585209"/>
    <lineage>
        <taxon>Eukaryota</taxon>
        <taxon>Metazoa</taxon>
        <taxon>Ecdysozoa</taxon>
        <taxon>Arthropoda</taxon>
        <taxon>Chelicerata</taxon>
        <taxon>Arachnida</taxon>
        <taxon>Araneae</taxon>
        <taxon>Araneomorphae</taxon>
        <taxon>Entelegynae</taxon>
        <taxon>Araneoidea</taxon>
        <taxon>Nephilidae</taxon>
        <taxon>Trichonephila</taxon>
    </lineage>
</organism>
<sequence>MTSAECMGGPRAPTPQRCRASCSVYRQGVLEGCGSGIQYHDAGCRISKAMHNATVQQPLTPLSPNSNPTIVMLQTAAGFVSKHNGVPFRCPCLPFVTLLAVQSCGFQSRVNEAMDTSLTFYSAANGVEWHEWTPNDV</sequence>
<accession>A0A8X6S673</accession>
<comment type="caution">
    <text evidence="1">The sequence shown here is derived from an EMBL/GenBank/DDBJ whole genome shotgun (WGS) entry which is preliminary data.</text>
</comment>
<dbReference type="Proteomes" id="UP000887159">
    <property type="component" value="Unassembled WGS sequence"/>
</dbReference>
<keyword evidence="2" id="KW-1185">Reference proteome</keyword>